<proteinExistence type="inferred from homology"/>
<evidence type="ECO:0000256" key="5">
    <source>
        <dbReference type="SAM" id="MobiDB-lite"/>
    </source>
</evidence>
<evidence type="ECO:0000313" key="7">
    <source>
        <dbReference type="EMBL" id="MFC0216533.1"/>
    </source>
</evidence>
<gene>
    <name evidence="7" type="ORF">ACFFK0_29475</name>
</gene>
<dbReference type="PANTHER" id="PTHR30126">
    <property type="entry name" value="HTH-TYPE TRANSCRIPTIONAL REGULATOR"/>
    <property type="match status" value="1"/>
</dbReference>
<comment type="similarity">
    <text evidence="1">Belongs to the LysR transcriptional regulatory family.</text>
</comment>
<protein>
    <submittedName>
        <fullName evidence="7">LysR substrate-binding domain-containing protein</fullName>
    </submittedName>
</protein>
<evidence type="ECO:0000313" key="8">
    <source>
        <dbReference type="Proteomes" id="UP001589776"/>
    </source>
</evidence>
<evidence type="ECO:0000259" key="6">
    <source>
        <dbReference type="Pfam" id="PF03466"/>
    </source>
</evidence>
<feature type="region of interest" description="Disordered" evidence="5">
    <location>
        <begin position="195"/>
        <end position="215"/>
    </location>
</feature>
<keyword evidence="4" id="KW-0804">Transcription</keyword>
<evidence type="ECO:0000256" key="4">
    <source>
        <dbReference type="ARBA" id="ARBA00023163"/>
    </source>
</evidence>
<dbReference type="RefSeq" id="WP_377474816.1">
    <property type="nucleotide sequence ID" value="NZ_JBHLWN010000122.1"/>
</dbReference>
<dbReference type="Proteomes" id="UP001589776">
    <property type="component" value="Unassembled WGS sequence"/>
</dbReference>
<feature type="domain" description="LysR substrate-binding" evidence="6">
    <location>
        <begin position="7"/>
        <end position="189"/>
    </location>
</feature>
<dbReference type="SUPFAM" id="SSF53850">
    <property type="entry name" value="Periplasmic binding protein-like II"/>
    <property type="match status" value="1"/>
</dbReference>
<evidence type="ECO:0000256" key="1">
    <source>
        <dbReference type="ARBA" id="ARBA00009437"/>
    </source>
</evidence>
<evidence type="ECO:0000256" key="2">
    <source>
        <dbReference type="ARBA" id="ARBA00023015"/>
    </source>
</evidence>
<comment type="caution">
    <text evidence="7">The sequence shown here is derived from an EMBL/GenBank/DDBJ whole genome shotgun (WGS) entry which is preliminary data.</text>
</comment>
<accession>A0ABV6DV45</accession>
<reference evidence="7 8" key="1">
    <citation type="submission" date="2024-09" db="EMBL/GenBank/DDBJ databases">
        <authorList>
            <person name="Sun Q."/>
            <person name="Mori K."/>
        </authorList>
    </citation>
    <scope>NUCLEOTIDE SEQUENCE [LARGE SCALE GENOMIC DNA]</scope>
    <source>
        <strain evidence="7 8">CCM 7759</strain>
    </source>
</reference>
<sequence length="234" mass="25898">METIASSAPFIHALSVFQRKYPEVSLSLVNGTSPKNYEMVLDRQLDGAFLTGEYDISSLQVAYEIEEEVLLLTSVFGKEDHSYPEVANATWVVFPKGCPLRKANEDWLQGEGGSFRNMIEVSTLDTMLSCVRAGIGYTFLTESVVDTDDEQLHIHRVPEPYRFLTTRLVSRKERFPSKAFAAFAHCVRTAGIGCSHPTSPTKNSTDPSINGVCNGSNSDEIRDGRVIVQKPSSI</sequence>
<dbReference type="Gene3D" id="3.40.190.290">
    <property type="match status" value="1"/>
</dbReference>
<dbReference type="EMBL" id="JBHLWN010000122">
    <property type="protein sequence ID" value="MFC0216533.1"/>
    <property type="molecule type" value="Genomic_DNA"/>
</dbReference>
<dbReference type="PANTHER" id="PTHR30126:SF40">
    <property type="entry name" value="HTH-TYPE TRANSCRIPTIONAL REGULATOR GLTR"/>
    <property type="match status" value="1"/>
</dbReference>
<organism evidence="7 8">
    <name type="scientific">Paenibacillus chartarius</name>
    <dbReference type="NCBI Taxonomy" id="747481"/>
    <lineage>
        <taxon>Bacteria</taxon>
        <taxon>Bacillati</taxon>
        <taxon>Bacillota</taxon>
        <taxon>Bacilli</taxon>
        <taxon>Bacillales</taxon>
        <taxon>Paenibacillaceae</taxon>
        <taxon>Paenibacillus</taxon>
    </lineage>
</organism>
<keyword evidence="3" id="KW-0238">DNA-binding</keyword>
<feature type="compositionally biased region" description="Polar residues" evidence="5">
    <location>
        <begin position="196"/>
        <end position="215"/>
    </location>
</feature>
<keyword evidence="2" id="KW-0805">Transcription regulation</keyword>
<name>A0ABV6DV45_9BACL</name>
<keyword evidence="8" id="KW-1185">Reference proteome</keyword>
<evidence type="ECO:0000256" key="3">
    <source>
        <dbReference type="ARBA" id="ARBA00023125"/>
    </source>
</evidence>
<dbReference type="InterPro" id="IPR005119">
    <property type="entry name" value="LysR_subst-bd"/>
</dbReference>
<dbReference type="Pfam" id="PF03466">
    <property type="entry name" value="LysR_substrate"/>
    <property type="match status" value="1"/>
</dbReference>